<keyword evidence="5" id="KW-1185">Reference proteome</keyword>
<evidence type="ECO:0000259" key="2">
    <source>
        <dbReference type="Pfam" id="PF13976"/>
    </source>
</evidence>
<dbReference type="EMBL" id="JYDH01000208">
    <property type="protein sequence ID" value="KRY28347.1"/>
    <property type="molecule type" value="Genomic_DNA"/>
</dbReference>
<reference evidence="4 5" key="1">
    <citation type="submission" date="2015-01" db="EMBL/GenBank/DDBJ databases">
        <title>Evolution of Trichinella species and genotypes.</title>
        <authorList>
            <person name="Korhonen P.K."/>
            <person name="Edoardo P."/>
            <person name="Giuseppe L.R."/>
            <person name="Gasser R.B."/>
        </authorList>
    </citation>
    <scope>NUCLEOTIDE SEQUENCE [LARGE SCALE GENOMIC DNA]</scope>
    <source>
        <strain evidence="4">ISS3</strain>
    </source>
</reference>
<feature type="domain" description="GAG-pre-integrase" evidence="2">
    <location>
        <begin position="119"/>
        <end position="170"/>
    </location>
</feature>
<dbReference type="Pfam" id="PF13843">
    <property type="entry name" value="DDE_Tnp_1_7"/>
    <property type="match status" value="1"/>
</dbReference>
<dbReference type="AlphaFoldDB" id="A0A0V1AUB6"/>
<accession>A0A0V1AUB6</accession>
<evidence type="ECO:0000313" key="5">
    <source>
        <dbReference type="Proteomes" id="UP000054776"/>
    </source>
</evidence>
<dbReference type="InterPro" id="IPR052638">
    <property type="entry name" value="PiggyBac_TE-derived"/>
</dbReference>
<dbReference type="InParanoid" id="A0A0V1AUB6"/>
<gene>
    <name evidence="4" type="ORF">T01_11824</name>
</gene>
<evidence type="ECO:0000313" key="4">
    <source>
        <dbReference type="EMBL" id="KRY28347.1"/>
    </source>
</evidence>
<feature type="domain" description="PiggyBac transposable element-derived protein" evidence="1">
    <location>
        <begin position="203"/>
        <end position="450"/>
    </location>
</feature>
<dbReference type="PANTHER" id="PTHR47055:SF3">
    <property type="entry name" value="PHORBOL-ESTER_DAG-TYPE DOMAIN-CONTAINING PROTEIN"/>
    <property type="match status" value="1"/>
</dbReference>
<dbReference type="OrthoDB" id="5920046at2759"/>
<dbReference type="Proteomes" id="UP000054776">
    <property type="component" value="Unassembled WGS sequence"/>
</dbReference>
<dbReference type="STRING" id="6334.A0A0V1AUB6"/>
<dbReference type="Pfam" id="PF13976">
    <property type="entry name" value="gag_pre-integrs"/>
    <property type="match status" value="1"/>
</dbReference>
<dbReference type="GO" id="GO:0043565">
    <property type="term" value="F:sequence-specific DNA binding"/>
    <property type="evidence" value="ECO:0007669"/>
    <property type="project" value="TreeGrafter"/>
</dbReference>
<dbReference type="PANTHER" id="PTHR47055">
    <property type="entry name" value="DDE_TNP_1_7 DOMAIN-CONTAINING PROTEIN"/>
    <property type="match status" value="1"/>
</dbReference>
<feature type="domain" description="Retrovirus-related Pol polyprotein from transposon TNT 1-94-like beta-barrel" evidence="3">
    <location>
        <begin position="1"/>
        <end position="76"/>
    </location>
</feature>
<evidence type="ECO:0000259" key="1">
    <source>
        <dbReference type="Pfam" id="PF13843"/>
    </source>
</evidence>
<protein>
    <submittedName>
        <fullName evidence="4">Retrovirus-related Pol polyprotein from transposon TNT 1-94</fullName>
    </submittedName>
</protein>
<name>A0A0V1AUB6_TRISP</name>
<dbReference type="CDD" id="cd09272">
    <property type="entry name" value="RNase_HI_RT_Ty1"/>
    <property type="match status" value="1"/>
</dbReference>
<evidence type="ECO:0000259" key="3">
    <source>
        <dbReference type="Pfam" id="PF22936"/>
    </source>
</evidence>
<comment type="caution">
    <text evidence="4">The sequence shown here is derived from an EMBL/GenBank/DDBJ whole genome shotgun (WGS) entry which is preliminary data.</text>
</comment>
<dbReference type="Pfam" id="PF22936">
    <property type="entry name" value="Pol_BBD"/>
    <property type="match status" value="1"/>
</dbReference>
<dbReference type="InterPro" id="IPR054722">
    <property type="entry name" value="PolX-like_BBD"/>
</dbReference>
<organism evidence="4 5">
    <name type="scientific">Trichinella spiralis</name>
    <name type="common">Trichina worm</name>
    <dbReference type="NCBI Taxonomy" id="6334"/>
    <lineage>
        <taxon>Eukaryota</taxon>
        <taxon>Metazoa</taxon>
        <taxon>Ecdysozoa</taxon>
        <taxon>Nematoda</taxon>
        <taxon>Enoplea</taxon>
        <taxon>Dorylaimia</taxon>
        <taxon>Trichinellida</taxon>
        <taxon>Trichinellidae</taxon>
        <taxon>Trichinella</taxon>
    </lineage>
</organism>
<proteinExistence type="predicted"/>
<sequence>MTRNKEYFADFVTFAQPVNVEVGNGDAIPAYGRSTVNFKVFNIKGKWILNRMEDVYYVPKLGLNLFSIGKAAEKGFNFTANADGCTFRKNGRVKLSGIRSLNGIYKLYMRVCIPEKPAYVHLSAVDASLQLWHERLCYRNKRHVQQVLNNHGIKVYAQEQFCTGCVFGKHHRESFYSRKYRPRAPGKLIHVDLCGPMHVTSLDEMIDHITFQSNLYAHRECNNWAFTVSPQEIRQFIGVILLSGYNCQPEAKHYWSTQPDIGAQGAISCMSHNRFMEIKNYLHLAVVEGDKMSKVTPLYKLLNSSLVKHGMFHEKLSVDESIVPYFGRHRAKMFLKCKPIQFGYKVWILCGNDGYPYHMIIYQRKEIHAPKVPLSTRVIRSMVDVIQETSNTTRHALYFDNFFNSYDLLVMLSELKMRAIGTIRPYRSKGADAVMLPDKQLMKQKRGAFEFCSDGNIPEKPAYTKLMLSRHWLKSSTSVSVEEGEEQLSPGTPYREAVGALMFLMTATRPDIAYAVSTVSQVMEKPTVKAWLAANGEGVLKGYSDADYAGDVTTRRSRTGVVCTCAGGAVSWHSQKQKSVALSTTEAEYVAAGEGAKDMMWLMSLFAEVTEVKQKPILFVDNMGAVKLSKNPEFYKRSNHIEVRFHFVREKYNEGKIDIQHIDSENQKAEILTKALPKTRFQNLR</sequence>
<dbReference type="InterPro" id="IPR025724">
    <property type="entry name" value="GAG-pre-integrase_dom"/>
</dbReference>
<dbReference type="InterPro" id="IPR029526">
    <property type="entry name" value="PGBD"/>
</dbReference>